<protein>
    <recommendedName>
        <fullName evidence="2">Inosine/uridine-preferring nucleoside hydrolase domain-containing protein</fullName>
    </recommendedName>
</protein>
<dbReference type="Proteomes" id="UP000266723">
    <property type="component" value="Unassembled WGS sequence"/>
</dbReference>
<dbReference type="EMBL" id="QGKV02000759">
    <property type="protein sequence ID" value="KAF3566039.1"/>
    <property type="molecule type" value="Genomic_DNA"/>
</dbReference>
<organism evidence="3 4">
    <name type="scientific">Brassica cretica</name>
    <name type="common">Mustard</name>
    <dbReference type="NCBI Taxonomy" id="69181"/>
    <lineage>
        <taxon>Eukaryota</taxon>
        <taxon>Viridiplantae</taxon>
        <taxon>Streptophyta</taxon>
        <taxon>Embryophyta</taxon>
        <taxon>Tracheophyta</taxon>
        <taxon>Spermatophyta</taxon>
        <taxon>Magnoliopsida</taxon>
        <taxon>eudicotyledons</taxon>
        <taxon>Gunneridae</taxon>
        <taxon>Pentapetalae</taxon>
        <taxon>rosids</taxon>
        <taxon>malvids</taxon>
        <taxon>Brassicales</taxon>
        <taxon>Brassicaceae</taxon>
        <taxon>Brassiceae</taxon>
        <taxon>Brassica</taxon>
    </lineage>
</organism>
<dbReference type="SUPFAM" id="SSF53590">
    <property type="entry name" value="Nucleoside hydrolase"/>
    <property type="match status" value="1"/>
</dbReference>
<sequence>MVDGAPRDTDRPELRQPLALEVWQNVTKTISGASKITEVYIMGGHVNREKPDKGNIFTVPKNAYAEFNMFLDPLAAKTVLESGLNITLIPLATQRKLSSFQTMLDRLYSSAKTPESLFVKRLLARLQALHHKHRRYSHVDMFLGEVLGAVYLGEDHASLKPRLRAEHIRVIAEGDESKDGQVLIDNLRGRQVKILERVDVRGCYESFASRLADKNQSAVIGSFEEQRKKWNTPPS</sequence>
<proteinExistence type="inferred from homology"/>
<dbReference type="PANTHER" id="PTHR46692">
    <property type="entry name" value="INOSINE-URIDINE PREFERRING NUCLEOSIDE HYDROLASE FAMILY PROTEIN"/>
    <property type="match status" value="1"/>
</dbReference>
<name>A0ABQ7D2Z3_BRACR</name>
<gene>
    <name evidence="3" type="ORF">DY000_02018542</name>
</gene>
<keyword evidence="4" id="KW-1185">Reference proteome</keyword>
<dbReference type="InterPro" id="IPR036452">
    <property type="entry name" value="Ribo_hydro-like"/>
</dbReference>
<evidence type="ECO:0000259" key="2">
    <source>
        <dbReference type="Pfam" id="PF01156"/>
    </source>
</evidence>
<evidence type="ECO:0000313" key="3">
    <source>
        <dbReference type="EMBL" id="KAF3566039.1"/>
    </source>
</evidence>
<accession>A0ABQ7D2Z3</accession>
<comment type="caution">
    <text evidence="3">The sequence shown here is derived from an EMBL/GenBank/DDBJ whole genome shotgun (WGS) entry which is preliminary data.</text>
</comment>
<dbReference type="PANTHER" id="PTHR46692:SF1">
    <property type="entry name" value="NUCLEOSIDE HYDROLASE 3-RELATED"/>
    <property type="match status" value="1"/>
</dbReference>
<dbReference type="Gene3D" id="3.90.245.10">
    <property type="entry name" value="Ribonucleoside hydrolase-like"/>
    <property type="match status" value="1"/>
</dbReference>
<evidence type="ECO:0000256" key="1">
    <source>
        <dbReference type="ARBA" id="ARBA00009176"/>
    </source>
</evidence>
<feature type="domain" description="Inosine/uridine-preferring nucleoside hydrolase" evidence="2">
    <location>
        <begin position="33"/>
        <end position="203"/>
    </location>
</feature>
<dbReference type="Pfam" id="PF01156">
    <property type="entry name" value="IU_nuc_hydro"/>
    <property type="match status" value="1"/>
</dbReference>
<reference evidence="3 4" key="1">
    <citation type="journal article" date="2020" name="BMC Genomics">
        <title>Intraspecific diversification of the crop wild relative Brassica cretica Lam. using demographic model selection.</title>
        <authorList>
            <person name="Kioukis A."/>
            <person name="Michalopoulou V.A."/>
            <person name="Briers L."/>
            <person name="Pirintsos S."/>
            <person name="Studholme D.J."/>
            <person name="Pavlidis P."/>
            <person name="Sarris P.F."/>
        </authorList>
    </citation>
    <scope>NUCLEOTIDE SEQUENCE [LARGE SCALE GENOMIC DNA]</scope>
    <source>
        <strain evidence="4">cv. PFS-1207/04</strain>
    </source>
</reference>
<dbReference type="InterPro" id="IPR001910">
    <property type="entry name" value="Inosine/uridine_hydrolase_dom"/>
</dbReference>
<evidence type="ECO:0000313" key="4">
    <source>
        <dbReference type="Proteomes" id="UP000266723"/>
    </source>
</evidence>
<comment type="similarity">
    <text evidence="1">Belongs to the IUNH family.</text>
</comment>